<evidence type="ECO:0000313" key="2">
    <source>
        <dbReference type="Proteomes" id="UP000789326"/>
    </source>
</evidence>
<proteinExistence type="predicted"/>
<comment type="caution">
    <text evidence="1">The sequence shown here is derived from an EMBL/GenBank/DDBJ whole genome shotgun (WGS) entry which is preliminary data.</text>
</comment>
<reference evidence="1" key="1">
    <citation type="submission" date="2021-11" db="EMBL/GenBank/DDBJ databases">
        <authorList>
            <person name="Bulgarelli D."/>
        </authorList>
    </citation>
    <scope>NUCLEOTIDE SEQUENCE</scope>
    <source>
        <strain evidence="1">Bi133</strain>
    </source>
</reference>
<evidence type="ECO:0000313" key="1">
    <source>
        <dbReference type="EMBL" id="CAH0170125.1"/>
    </source>
</evidence>
<organism evidence="1 2">
    <name type="scientific">Peribacillus simplex</name>
    <dbReference type="NCBI Taxonomy" id="1478"/>
    <lineage>
        <taxon>Bacteria</taxon>
        <taxon>Bacillati</taxon>
        <taxon>Bacillota</taxon>
        <taxon>Bacilli</taxon>
        <taxon>Bacillales</taxon>
        <taxon>Bacillaceae</taxon>
        <taxon>Peribacillus</taxon>
    </lineage>
</organism>
<dbReference type="AlphaFoldDB" id="A0A9W4PC57"/>
<dbReference type="EMBL" id="CAKKMG010000009">
    <property type="protein sequence ID" value="CAH0170125.1"/>
    <property type="molecule type" value="Genomic_DNA"/>
</dbReference>
<name>A0A9W4PC57_9BACI</name>
<accession>A0A9W4PC57</accession>
<dbReference type="RefSeq" id="WP_230301140.1">
    <property type="nucleotide sequence ID" value="NZ_CAKKMG010000009.1"/>
</dbReference>
<dbReference type="Proteomes" id="UP000789326">
    <property type="component" value="Unassembled WGS sequence"/>
</dbReference>
<sequence>MKTLDHIDKCMCRQCKNFKNWYSIYSIDSKGRKITNRVSTDKTKAIEALKKLHDNGHFDVRLIEGKLSCDHRVSNKEIDYVIEQIMNKSYLFEPPYGTREGRKYYTPYPSLYDAEKQTFRSSSAHSQSQRRTSVPCQRCNHGSHYVYLDRVHERMVKRGVIEKYPEVDNNGYMNI</sequence>
<protein>
    <submittedName>
        <fullName evidence="1">Uncharacterized protein</fullName>
    </submittedName>
</protein>
<gene>
    <name evidence="1" type="ORF">SRABI133_01164</name>
</gene>